<evidence type="ECO:0000256" key="1">
    <source>
        <dbReference type="SAM" id="MobiDB-lite"/>
    </source>
</evidence>
<protein>
    <submittedName>
        <fullName evidence="2">Uncharacterized protein</fullName>
    </submittedName>
</protein>
<gene>
    <name evidence="2" type="ORF">K443DRAFT_14210</name>
</gene>
<organism evidence="2 3">
    <name type="scientific">Laccaria amethystina LaAM-08-1</name>
    <dbReference type="NCBI Taxonomy" id="1095629"/>
    <lineage>
        <taxon>Eukaryota</taxon>
        <taxon>Fungi</taxon>
        <taxon>Dikarya</taxon>
        <taxon>Basidiomycota</taxon>
        <taxon>Agaricomycotina</taxon>
        <taxon>Agaricomycetes</taxon>
        <taxon>Agaricomycetidae</taxon>
        <taxon>Agaricales</taxon>
        <taxon>Agaricineae</taxon>
        <taxon>Hydnangiaceae</taxon>
        <taxon>Laccaria</taxon>
    </lineage>
</organism>
<accession>A0A0C9WTM5</accession>
<evidence type="ECO:0000313" key="2">
    <source>
        <dbReference type="EMBL" id="KIJ91668.1"/>
    </source>
</evidence>
<proteinExistence type="predicted"/>
<name>A0A0C9WTM5_9AGAR</name>
<reference evidence="3" key="2">
    <citation type="submission" date="2015-01" db="EMBL/GenBank/DDBJ databases">
        <title>Evolutionary Origins and Diversification of the Mycorrhizal Mutualists.</title>
        <authorList>
            <consortium name="DOE Joint Genome Institute"/>
            <consortium name="Mycorrhizal Genomics Consortium"/>
            <person name="Kohler A."/>
            <person name="Kuo A."/>
            <person name="Nagy L.G."/>
            <person name="Floudas D."/>
            <person name="Copeland A."/>
            <person name="Barry K.W."/>
            <person name="Cichocki N."/>
            <person name="Veneault-Fourrey C."/>
            <person name="LaButti K."/>
            <person name="Lindquist E.A."/>
            <person name="Lipzen A."/>
            <person name="Lundell T."/>
            <person name="Morin E."/>
            <person name="Murat C."/>
            <person name="Riley R."/>
            <person name="Ohm R."/>
            <person name="Sun H."/>
            <person name="Tunlid A."/>
            <person name="Henrissat B."/>
            <person name="Grigoriev I.V."/>
            <person name="Hibbett D.S."/>
            <person name="Martin F."/>
        </authorList>
    </citation>
    <scope>NUCLEOTIDE SEQUENCE [LARGE SCALE GENOMIC DNA]</scope>
    <source>
        <strain evidence="3">LaAM-08-1</strain>
    </source>
</reference>
<feature type="region of interest" description="Disordered" evidence="1">
    <location>
        <begin position="1"/>
        <end position="36"/>
    </location>
</feature>
<keyword evidence="3" id="KW-1185">Reference proteome</keyword>
<dbReference type="EMBL" id="KN838981">
    <property type="protein sequence ID" value="KIJ91668.1"/>
    <property type="molecule type" value="Genomic_DNA"/>
</dbReference>
<evidence type="ECO:0000313" key="3">
    <source>
        <dbReference type="Proteomes" id="UP000054477"/>
    </source>
</evidence>
<dbReference type="OrthoDB" id="2662502at2759"/>
<feature type="compositionally biased region" description="Low complexity" evidence="1">
    <location>
        <begin position="1"/>
        <end position="20"/>
    </location>
</feature>
<reference evidence="2 3" key="1">
    <citation type="submission" date="2014-04" db="EMBL/GenBank/DDBJ databases">
        <authorList>
            <consortium name="DOE Joint Genome Institute"/>
            <person name="Kuo A."/>
            <person name="Kohler A."/>
            <person name="Nagy L.G."/>
            <person name="Floudas D."/>
            <person name="Copeland A."/>
            <person name="Barry K.W."/>
            <person name="Cichocki N."/>
            <person name="Veneault-Fourrey C."/>
            <person name="LaButti K."/>
            <person name="Lindquist E.A."/>
            <person name="Lipzen A."/>
            <person name="Lundell T."/>
            <person name="Morin E."/>
            <person name="Murat C."/>
            <person name="Sun H."/>
            <person name="Tunlid A."/>
            <person name="Henrissat B."/>
            <person name="Grigoriev I.V."/>
            <person name="Hibbett D.S."/>
            <person name="Martin F."/>
            <person name="Nordberg H.P."/>
            <person name="Cantor M.N."/>
            <person name="Hua S.X."/>
        </authorList>
    </citation>
    <scope>NUCLEOTIDE SEQUENCE [LARGE SCALE GENOMIC DNA]</scope>
    <source>
        <strain evidence="2 3">LaAM-08-1</strain>
    </source>
</reference>
<dbReference type="AlphaFoldDB" id="A0A0C9WTM5"/>
<dbReference type="STRING" id="1095629.A0A0C9WTM5"/>
<sequence length="170" mass="19250">MPPNASRPCASSPLPPSASSHVEGDPPNDPPGPMDVAYWKRMYQALHRESNTFKKASKRKGERTASISQLGRGIRKVVFICGDIRDLVLEADKHIEFLDDPDALTDDFDGLNEEQVEALKRNWERSHKALQELCRLIPNFQKKIDEAEPEELSEYYAQKSPAPDRCQQCT</sequence>
<dbReference type="HOGENOM" id="CLU_1570877_0_0_1"/>
<dbReference type="Proteomes" id="UP000054477">
    <property type="component" value="Unassembled WGS sequence"/>
</dbReference>